<organism evidence="1 2">
    <name type="scientific">Dyadobacter koreensis</name>
    <dbReference type="NCBI Taxonomy" id="408657"/>
    <lineage>
        <taxon>Bacteria</taxon>
        <taxon>Pseudomonadati</taxon>
        <taxon>Bacteroidota</taxon>
        <taxon>Cytophagia</taxon>
        <taxon>Cytophagales</taxon>
        <taxon>Spirosomataceae</taxon>
        <taxon>Dyadobacter</taxon>
    </lineage>
</organism>
<keyword evidence="2" id="KW-1185">Reference proteome</keyword>
<gene>
    <name evidence="1" type="ORF">SAMN04487995_0241</name>
</gene>
<name>A0A1H6Q3D7_9BACT</name>
<dbReference type="EMBL" id="FNXY01000001">
    <property type="protein sequence ID" value="SEI38338.1"/>
    <property type="molecule type" value="Genomic_DNA"/>
</dbReference>
<dbReference type="AlphaFoldDB" id="A0A1H6Q3D7"/>
<evidence type="ECO:0000313" key="1">
    <source>
        <dbReference type="EMBL" id="SEI38338.1"/>
    </source>
</evidence>
<protein>
    <submittedName>
        <fullName evidence="1">Uncharacterized protein</fullName>
    </submittedName>
</protein>
<evidence type="ECO:0000313" key="2">
    <source>
        <dbReference type="Proteomes" id="UP000199532"/>
    </source>
</evidence>
<dbReference type="STRING" id="408657.SAMN04487995_0241"/>
<reference evidence="1 2" key="1">
    <citation type="submission" date="2016-10" db="EMBL/GenBank/DDBJ databases">
        <authorList>
            <person name="de Groot N.N."/>
        </authorList>
    </citation>
    <scope>NUCLEOTIDE SEQUENCE [LARGE SCALE GENOMIC DNA]</scope>
    <source>
        <strain evidence="1 2">DSM 19938</strain>
    </source>
</reference>
<proteinExistence type="predicted"/>
<dbReference type="Proteomes" id="UP000199532">
    <property type="component" value="Unassembled WGS sequence"/>
</dbReference>
<sequence length="72" mass="8808">MENVPYVTDTLNRSYFHPLVMHWFEVIYYPAEQMQTQNMFYFFDFPHLPIIHGHFLSNIMWLVPIRKSKKTA</sequence>
<accession>A0A1H6Q3D7</accession>